<organism evidence="1 2">
    <name type="scientific">Gossypium barbadense</name>
    <name type="common">Sea Island cotton</name>
    <name type="synonym">Hibiscus barbadensis</name>
    <dbReference type="NCBI Taxonomy" id="3634"/>
    <lineage>
        <taxon>Eukaryota</taxon>
        <taxon>Viridiplantae</taxon>
        <taxon>Streptophyta</taxon>
        <taxon>Embryophyta</taxon>
        <taxon>Tracheophyta</taxon>
        <taxon>Spermatophyta</taxon>
        <taxon>Magnoliopsida</taxon>
        <taxon>eudicotyledons</taxon>
        <taxon>Gunneridae</taxon>
        <taxon>Pentapetalae</taxon>
        <taxon>rosids</taxon>
        <taxon>malvids</taxon>
        <taxon>Malvales</taxon>
        <taxon>Malvaceae</taxon>
        <taxon>Malvoideae</taxon>
        <taxon>Gossypium</taxon>
    </lineage>
</organism>
<dbReference type="EMBL" id="KZ669245">
    <property type="protein sequence ID" value="PPR85824.1"/>
    <property type="molecule type" value="Genomic_DNA"/>
</dbReference>
<sequence>MLDAKPITVVYGKKTHIRKESTSKVVQDDVLVIKVPSPFKYKDDQRVPWRYDYEVVGSDASNISILSCITQNRRCYKPNMMGKEPLGLGYKPMRKDVERMCKERRVKRLAYMAGKKVVKPPLICPRLSKTFYSVGFEH</sequence>
<proteinExistence type="predicted"/>
<dbReference type="AlphaFoldDB" id="A0A2P5W3Y8"/>
<evidence type="ECO:0000313" key="2">
    <source>
        <dbReference type="Proteomes" id="UP000239757"/>
    </source>
</evidence>
<evidence type="ECO:0000313" key="1">
    <source>
        <dbReference type="EMBL" id="PPR85824.1"/>
    </source>
</evidence>
<accession>A0A2P5W3Y8</accession>
<dbReference type="Proteomes" id="UP000239757">
    <property type="component" value="Unassembled WGS sequence"/>
</dbReference>
<protein>
    <submittedName>
        <fullName evidence="1">Uncharacterized protein</fullName>
    </submittedName>
</protein>
<gene>
    <name evidence="1" type="ORF">GOBAR_AA34867</name>
</gene>
<name>A0A2P5W3Y8_GOSBA</name>
<reference evidence="1 2" key="1">
    <citation type="submission" date="2015-01" db="EMBL/GenBank/DDBJ databases">
        <title>Genome of allotetraploid Gossypium barbadense reveals genomic plasticity and fiber elongation in cotton evolution.</title>
        <authorList>
            <person name="Chen X."/>
            <person name="Liu X."/>
            <person name="Zhao B."/>
            <person name="Zheng H."/>
            <person name="Hu Y."/>
            <person name="Lu G."/>
            <person name="Yang C."/>
            <person name="Chen J."/>
            <person name="Shan C."/>
            <person name="Zhang L."/>
            <person name="Zhou Y."/>
            <person name="Wang L."/>
            <person name="Guo W."/>
            <person name="Bai Y."/>
            <person name="Ruan J."/>
            <person name="Shangguan X."/>
            <person name="Mao Y."/>
            <person name="Jiang J."/>
            <person name="Zhu Y."/>
            <person name="Lei J."/>
            <person name="Kang H."/>
            <person name="Chen S."/>
            <person name="He X."/>
            <person name="Wang R."/>
            <person name="Wang Y."/>
            <person name="Chen J."/>
            <person name="Wang L."/>
            <person name="Yu S."/>
            <person name="Wang B."/>
            <person name="Wei J."/>
            <person name="Song S."/>
            <person name="Lu X."/>
            <person name="Gao Z."/>
            <person name="Gu W."/>
            <person name="Deng X."/>
            <person name="Ma D."/>
            <person name="Wang S."/>
            <person name="Liang W."/>
            <person name="Fang L."/>
            <person name="Cai C."/>
            <person name="Zhu X."/>
            <person name="Zhou B."/>
            <person name="Zhang Y."/>
            <person name="Chen Z."/>
            <person name="Xu S."/>
            <person name="Zhu R."/>
            <person name="Wang S."/>
            <person name="Zhang T."/>
            <person name="Zhao G."/>
        </authorList>
    </citation>
    <scope>NUCLEOTIDE SEQUENCE [LARGE SCALE GENOMIC DNA]</scope>
    <source>
        <strain evidence="2">cv. Xinhai21</strain>
        <tissue evidence="1">Leaf</tissue>
    </source>
</reference>